<protein>
    <submittedName>
        <fullName evidence="2">Uncharacterized protein</fullName>
    </submittedName>
</protein>
<dbReference type="SUPFAM" id="SSF75704">
    <property type="entry name" value="Mitotic arrest deficient-like 1, Mad1"/>
    <property type="match status" value="1"/>
</dbReference>
<dbReference type="Proteomes" id="UP000053593">
    <property type="component" value="Unassembled WGS sequence"/>
</dbReference>
<accession>A0A0D0B901</accession>
<reference evidence="2 3" key="1">
    <citation type="submission" date="2014-04" db="EMBL/GenBank/DDBJ databases">
        <title>Evolutionary Origins and Diversification of the Mycorrhizal Mutualists.</title>
        <authorList>
            <consortium name="DOE Joint Genome Institute"/>
            <consortium name="Mycorrhizal Genomics Consortium"/>
            <person name="Kohler A."/>
            <person name="Kuo A."/>
            <person name="Nagy L.G."/>
            <person name="Floudas D."/>
            <person name="Copeland A."/>
            <person name="Barry K.W."/>
            <person name="Cichocki N."/>
            <person name="Veneault-Fourrey C."/>
            <person name="LaButti K."/>
            <person name="Lindquist E.A."/>
            <person name="Lipzen A."/>
            <person name="Lundell T."/>
            <person name="Morin E."/>
            <person name="Murat C."/>
            <person name="Riley R."/>
            <person name="Ohm R."/>
            <person name="Sun H."/>
            <person name="Tunlid A."/>
            <person name="Henrissat B."/>
            <person name="Grigoriev I.V."/>
            <person name="Hibbett D.S."/>
            <person name="Martin F."/>
        </authorList>
    </citation>
    <scope>NUCLEOTIDE SEQUENCE [LARGE SCALE GENOMIC DNA]</scope>
    <source>
        <strain evidence="2 3">FD-317 M1</strain>
    </source>
</reference>
<keyword evidence="1" id="KW-0175">Coiled coil</keyword>
<name>A0A0D0B901_9AGAR</name>
<evidence type="ECO:0000313" key="2">
    <source>
        <dbReference type="EMBL" id="KIK50666.1"/>
    </source>
</evidence>
<evidence type="ECO:0000313" key="3">
    <source>
        <dbReference type="Proteomes" id="UP000053593"/>
    </source>
</evidence>
<feature type="coiled-coil region" evidence="1">
    <location>
        <begin position="226"/>
        <end position="307"/>
    </location>
</feature>
<organism evidence="2 3">
    <name type="scientific">Collybiopsis luxurians FD-317 M1</name>
    <dbReference type="NCBI Taxonomy" id="944289"/>
    <lineage>
        <taxon>Eukaryota</taxon>
        <taxon>Fungi</taxon>
        <taxon>Dikarya</taxon>
        <taxon>Basidiomycota</taxon>
        <taxon>Agaricomycotina</taxon>
        <taxon>Agaricomycetes</taxon>
        <taxon>Agaricomycetidae</taxon>
        <taxon>Agaricales</taxon>
        <taxon>Marasmiineae</taxon>
        <taxon>Omphalotaceae</taxon>
        <taxon>Collybiopsis</taxon>
        <taxon>Collybiopsis luxurians</taxon>
    </lineage>
</organism>
<dbReference type="EMBL" id="KN834890">
    <property type="protein sequence ID" value="KIK50666.1"/>
    <property type="molecule type" value="Genomic_DNA"/>
</dbReference>
<dbReference type="AlphaFoldDB" id="A0A0D0B901"/>
<proteinExistence type="predicted"/>
<sequence>MGLRASEGKRKAVVSSNAFRKSQLLRQEGMHLGELSCKQIVPTLSHKGKEVICNTTDVDVEMGALEELDAMTLDYPEDVPSPPVPVPTPSAPVWKAINNWSYCKVSSLKMWFFEPLVKQVPSDGSSPTQDKMIQTAIKHVVTRMALLFAGPRKKMLKQDLWALVDGMIQGVFTDLEEQLQHSPSKPPVSFLSESLLQFVELLTVVNMTSANIVDSQQDKLRAYREYQALLQKSDHLETENLHLKEQVSSWESQLEEKDEELTHLKSFIRHFKGDILSMEVQQLRGAMEARDGEIEELKKKLAASEEAH</sequence>
<dbReference type="HOGENOM" id="CLU_903304_0_0_1"/>
<evidence type="ECO:0000256" key="1">
    <source>
        <dbReference type="SAM" id="Coils"/>
    </source>
</evidence>
<gene>
    <name evidence="2" type="ORF">GYMLUDRAFT_252767</name>
</gene>
<keyword evidence="3" id="KW-1185">Reference proteome</keyword>